<name>A0A1Q9ARR5_9HYPH</name>
<evidence type="ECO:0000313" key="3">
    <source>
        <dbReference type="Proteomes" id="UP000186364"/>
    </source>
</evidence>
<dbReference type="RefSeq" id="WP_075629332.1">
    <property type="nucleotide sequence ID" value="NZ_FOAM01000013.1"/>
</dbReference>
<dbReference type="OrthoDB" id="8305177at2"/>
<dbReference type="EMBL" id="MKIP01000058">
    <property type="protein sequence ID" value="OLP58124.1"/>
    <property type="molecule type" value="Genomic_DNA"/>
</dbReference>
<protein>
    <submittedName>
        <fullName evidence="2">Uncharacterized protein</fullName>
    </submittedName>
</protein>
<organism evidence="2 3">
    <name type="scientific">Xaviernesmea oryzae</name>
    <dbReference type="NCBI Taxonomy" id="464029"/>
    <lineage>
        <taxon>Bacteria</taxon>
        <taxon>Pseudomonadati</taxon>
        <taxon>Pseudomonadota</taxon>
        <taxon>Alphaproteobacteria</taxon>
        <taxon>Hyphomicrobiales</taxon>
        <taxon>Rhizobiaceae</taxon>
        <taxon>Rhizobium/Agrobacterium group</taxon>
        <taxon>Xaviernesmea</taxon>
    </lineage>
</organism>
<accession>A0A1Q9ARR5</accession>
<feature type="region of interest" description="Disordered" evidence="1">
    <location>
        <begin position="142"/>
        <end position="224"/>
    </location>
</feature>
<evidence type="ECO:0000313" key="2">
    <source>
        <dbReference type="EMBL" id="OLP58124.1"/>
    </source>
</evidence>
<dbReference type="AlphaFoldDB" id="A0A1Q9ARR5"/>
<keyword evidence="3" id="KW-1185">Reference proteome</keyword>
<gene>
    <name evidence="2" type="ORF">BJF93_05690</name>
</gene>
<reference evidence="2 3" key="1">
    <citation type="submission" date="2016-09" db="EMBL/GenBank/DDBJ databases">
        <title>Rhizobium sp. nov., a novel species isolated from the rice rhizosphere.</title>
        <authorList>
            <person name="Zhao J."/>
            <person name="Zhang X."/>
        </authorList>
    </citation>
    <scope>NUCLEOTIDE SEQUENCE [LARGE SCALE GENOMIC DNA]</scope>
    <source>
        <strain evidence="2 3">1.7048</strain>
    </source>
</reference>
<evidence type="ECO:0000256" key="1">
    <source>
        <dbReference type="SAM" id="MobiDB-lite"/>
    </source>
</evidence>
<dbReference type="Proteomes" id="UP000186364">
    <property type="component" value="Unassembled WGS sequence"/>
</dbReference>
<comment type="caution">
    <text evidence="2">The sequence shown here is derived from an EMBL/GenBank/DDBJ whole genome shotgun (WGS) entry which is preliminary data.</text>
</comment>
<proteinExistence type="predicted"/>
<sequence>MTTGEEIFWQNARRILWDMQMLRLDPAHGAAVDIVRWCLLIRGRPTHHRQAFLERESPALLAYLEKLASCGEPQGWRTLEERVRFRLRVLREYDMQPCARPWLAAIWHTLPEMAALGQAILDRKSEIQDLAPDVALLASDAATGTGGDGDKGSAGKAGSATSNKPHSPRRLEFPPVPVVATEAEKKALDLEDVSEITNTKTDVVPDGPDTGNGTAGPKPPGGKP</sequence>